<dbReference type="EMBL" id="CP046522">
    <property type="protein sequence ID" value="QGU96290.1"/>
    <property type="molecule type" value="Genomic_DNA"/>
</dbReference>
<dbReference type="AlphaFoldDB" id="A0A6I6EVJ5"/>
<accession>A0A6I6EVJ5</accession>
<organism evidence="1 2">
    <name type="scientific">Clostridium bovifaecis</name>
    <dbReference type="NCBI Taxonomy" id="2184719"/>
    <lineage>
        <taxon>Bacteria</taxon>
        <taxon>Bacillati</taxon>
        <taxon>Bacillota</taxon>
        <taxon>Clostridia</taxon>
        <taxon>Eubacteriales</taxon>
        <taxon>Clostridiaceae</taxon>
        <taxon>Clostridium</taxon>
    </lineage>
</organism>
<dbReference type="Proteomes" id="UP000422764">
    <property type="component" value="Chromosome"/>
</dbReference>
<sequence length="170" mass="20340">MRDTKLKEYIDSLDENALKHQVIEMYSLFPKVKEYYDLKINPKFEEKLLEEYKVLIKGEFFYYKGKVKVKYSRVSDIIREFNEKATTPDKTVELMLYYVELGVEFTNLYGVMEEEFYINVEATFNKALNHIYKHELKAVFKNKIKKTIDNILVIDGDFKNNMSNILASYY</sequence>
<proteinExistence type="predicted"/>
<evidence type="ECO:0000313" key="2">
    <source>
        <dbReference type="Proteomes" id="UP000422764"/>
    </source>
</evidence>
<reference evidence="1 2" key="1">
    <citation type="submission" date="2019-12" db="EMBL/GenBank/DDBJ databases">
        <title>Genome sequenceing of Clostridium bovifaecis.</title>
        <authorList>
            <person name="Yao Y."/>
        </authorList>
    </citation>
    <scope>NUCLEOTIDE SEQUENCE [LARGE SCALE GENOMIC DNA]</scope>
    <source>
        <strain evidence="1 2">BXX</strain>
    </source>
</reference>
<dbReference type="Pfam" id="PF19652">
    <property type="entry name" value="DUF6155"/>
    <property type="match status" value="1"/>
</dbReference>
<dbReference type="InterPro" id="IPR046153">
    <property type="entry name" value="DUF6155"/>
</dbReference>
<name>A0A6I6EVJ5_9CLOT</name>
<evidence type="ECO:0000313" key="1">
    <source>
        <dbReference type="EMBL" id="QGU96290.1"/>
    </source>
</evidence>
<protein>
    <submittedName>
        <fullName evidence="1">Uncharacterized protein</fullName>
    </submittedName>
</protein>
<keyword evidence="2" id="KW-1185">Reference proteome</keyword>
<gene>
    <name evidence="1" type="ORF">GOM49_15365</name>
</gene>